<sequence>MTANEHARDVTDILNFLEVGENLGIQLPPHLKEKISKLEAVGSGKLKVALVGGFSEGKTSLAAAWLGMLPGDMKISQSESSNAVTIYDASDEVELVDTPGLFGFKESNISDGIGEKYKEMTRKYVSEADLLLYVLNPSNPLKESHKEELNWLFRELNLLSRTVFVIGRFDMVADVEDDADYARHLEIKKNNIILRLKDLVNLTIEEEGSLSIVGVAANPFDEGISSWFGRPDEYARLSHIGDLRLATAEKVRAIGGAEEAKRQTAVTILRDVTERLLLPARQAAEDSERQAAIAEGRAKEERPRLARYQREAAEAQIALRREVVDYFGDLITEAKNTDIDSFEEFFDRKIGADGVVVKAAITNMFTRELGPISQQLVTMSADFVATGSGGGAVTGMLSKVANKAKGVTINNTMILKARDWVMPAFKFRPYGAVKAARFANGALAGIGLVIEGWSMWRDHQKAEKFSKDRQAIVDDMNQQFSAILAQIDTPDFLLIYFPQIEAMRSLFSALAAAFAEATERNRKMQEWAKKADTLRLRFDGGSYRLTGESVTVDL</sequence>
<keyword evidence="4" id="KW-1185">Reference proteome</keyword>
<feature type="domain" description="Dynamin-like helical" evidence="2">
    <location>
        <begin position="203"/>
        <end position="522"/>
    </location>
</feature>
<dbReference type="InterPro" id="IPR040576">
    <property type="entry name" value="DLP_helical"/>
</dbReference>
<evidence type="ECO:0000313" key="4">
    <source>
        <dbReference type="Proteomes" id="UP000753724"/>
    </source>
</evidence>
<dbReference type="InterPro" id="IPR027417">
    <property type="entry name" value="P-loop_NTPase"/>
</dbReference>
<dbReference type="InterPro" id="IPR049678">
    <property type="entry name" value="LeoA-like"/>
</dbReference>
<dbReference type="RefSeq" id="WP_161716730.1">
    <property type="nucleotide sequence ID" value="NZ_JAAAPO010000001.1"/>
</dbReference>
<dbReference type="Proteomes" id="UP000753724">
    <property type="component" value="Unassembled WGS sequence"/>
</dbReference>
<proteinExistence type="predicted"/>
<dbReference type="SUPFAM" id="SSF52540">
    <property type="entry name" value="P-loop containing nucleoside triphosphate hydrolases"/>
    <property type="match status" value="1"/>
</dbReference>
<evidence type="ECO:0000259" key="2">
    <source>
        <dbReference type="Pfam" id="PF18709"/>
    </source>
</evidence>
<evidence type="ECO:0000313" key="3">
    <source>
        <dbReference type="EMBL" id="NBC35462.1"/>
    </source>
</evidence>
<dbReference type="NCBIfam" id="NF041922">
    <property type="entry name" value="DLP_LeoA_gen"/>
    <property type="match status" value="1"/>
</dbReference>
<feature type="domain" description="G" evidence="1">
    <location>
        <begin position="47"/>
        <end position="152"/>
    </location>
</feature>
<dbReference type="InterPro" id="IPR006073">
    <property type="entry name" value="GTP-bd"/>
</dbReference>
<organism evidence="3 4">
    <name type="scientific">Novosphingobium ovatum</name>
    <dbReference type="NCBI Taxonomy" id="1908523"/>
    <lineage>
        <taxon>Bacteria</taxon>
        <taxon>Pseudomonadati</taxon>
        <taxon>Pseudomonadota</taxon>
        <taxon>Alphaproteobacteria</taxon>
        <taxon>Sphingomonadales</taxon>
        <taxon>Sphingomonadaceae</taxon>
        <taxon>Novosphingobium</taxon>
    </lineage>
</organism>
<name>A0ABW9XAB9_9SPHN</name>
<evidence type="ECO:0000259" key="1">
    <source>
        <dbReference type="Pfam" id="PF01926"/>
    </source>
</evidence>
<protein>
    <submittedName>
        <fullName evidence="3">Labile enterotoxin output A</fullName>
    </submittedName>
</protein>
<gene>
    <name evidence="3" type="ORF">GTZ99_02700</name>
</gene>
<comment type="caution">
    <text evidence="3">The sequence shown here is derived from an EMBL/GenBank/DDBJ whole genome shotgun (WGS) entry which is preliminary data.</text>
</comment>
<accession>A0ABW9XAB9</accession>
<dbReference type="Pfam" id="PF01926">
    <property type="entry name" value="MMR_HSR1"/>
    <property type="match status" value="1"/>
</dbReference>
<dbReference type="EMBL" id="JAAAPO010000001">
    <property type="protein sequence ID" value="NBC35462.1"/>
    <property type="molecule type" value="Genomic_DNA"/>
</dbReference>
<reference evidence="4" key="1">
    <citation type="submission" date="2020-01" db="EMBL/GenBank/DDBJ databases">
        <title>Sphingomonas sp. strain CSW-10.</title>
        <authorList>
            <person name="Chen W.-M."/>
        </authorList>
    </citation>
    <scope>NUCLEOTIDE SEQUENCE [LARGE SCALE GENOMIC DNA]</scope>
    <source>
        <strain evidence="4">FSY-8</strain>
    </source>
</reference>
<dbReference type="Pfam" id="PF18709">
    <property type="entry name" value="DLP_helical"/>
    <property type="match status" value="1"/>
</dbReference>
<dbReference type="Gene3D" id="3.40.50.300">
    <property type="entry name" value="P-loop containing nucleotide triphosphate hydrolases"/>
    <property type="match status" value="1"/>
</dbReference>